<keyword evidence="4 7" id="KW-0501">Molybdenum cofactor biosynthesis</keyword>
<dbReference type="NCBIfam" id="TIGR00581">
    <property type="entry name" value="moaC"/>
    <property type="match status" value="1"/>
</dbReference>
<evidence type="ECO:0000256" key="3">
    <source>
        <dbReference type="ARBA" id="ARBA00012575"/>
    </source>
</evidence>
<dbReference type="GO" id="GO:0006777">
    <property type="term" value="P:Mo-molybdopterin cofactor biosynthetic process"/>
    <property type="evidence" value="ECO:0007669"/>
    <property type="project" value="UniProtKB-UniRule"/>
</dbReference>
<gene>
    <name evidence="7" type="primary">moaC</name>
    <name evidence="9" type="ORF">SAMN05216212_1101</name>
</gene>
<dbReference type="InterPro" id="IPR047594">
    <property type="entry name" value="MoaC_bact/euk"/>
</dbReference>
<evidence type="ECO:0000259" key="8">
    <source>
        <dbReference type="Pfam" id="PF01967"/>
    </source>
</evidence>
<dbReference type="PANTHER" id="PTHR22960">
    <property type="entry name" value="MOLYBDOPTERIN COFACTOR SYNTHESIS PROTEIN A"/>
    <property type="match status" value="1"/>
</dbReference>
<dbReference type="PANTHER" id="PTHR22960:SF29">
    <property type="entry name" value="CYCLIC PYRANOPTERIN MONOPHOSPHATE SYNTHASE"/>
    <property type="match status" value="1"/>
</dbReference>
<evidence type="ECO:0000256" key="7">
    <source>
        <dbReference type="HAMAP-Rule" id="MF_01224"/>
    </source>
</evidence>
<feature type="active site" evidence="7">
    <location>
        <position position="128"/>
    </location>
</feature>
<dbReference type="FunFam" id="3.30.70.640:FF:000001">
    <property type="entry name" value="Cyclic pyranopterin monophosphate synthase"/>
    <property type="match status" value="1"/>
</dbReference>
<keyword evidence="10" id="KW-1185">Reference proteome</keyword>
<keyword evidence="5 7" id="KW-0456">Lyase</keyword>
<accession>A0A1G8XJW6</accession>
<evidence type="ECO:0000256" key="1">
    <source>
        <dbReference type="ARBA" id="ARBA00001637"/>
    </source>
</evidence>
<dbReference type="STRING" id="658219.SAMN05216212_1101"/>
<dbReference type="HAMAP" id="MF_01224_B">
    <property type="entry name" value="MoaC_B"/>
    <property type="match status" value="1"/>
</dbReference>
<proteinExistence type="inferred from homology"/>
<feature type="domain" description="Molybdopterin cofactor biosynthesis C (MoaC)" evidence="8">
    <location>
        <begin position="15"/>
        <end position="150"/>
    </location>
</feature>
<evidence type="ECO:0000256" key="4">
    <source>
        <dbReference type="ARBA" id="ARBA00023150"/>
    </source>
</evidence>
<dbReference type="InterPro" id="IPR002820">
    <property type="entry name" value="Mopterin_CF_biosynth-C_dom"/>
</dbReference>
<comment type="subunit">
    <text evidence="7">Homohexamer; trimer of dimers.</text>
</comment>
<dbReference type="EC" id="4.6.1.17" evidence="3 7"/>
<dbReference type="SUPFAM" id="SSF55040">
    <property type="entry name" value="Molybdenum cofactor biosynthesis protein C, MoaC"/>
    <property type="match status" value="1"/>
</dbReference>
<comment type="catalytic activity">
    <reaction evidence="1 7">
        <text>(8S)-3',8-cyclo-7,8-dihydroguanosine 5'-triphosphate = cyclic pyranopterin phosphate + diphosphate</text>
        <dbReference type="Rhea" id="RHEA:49580"/>
        <dbReference type="ChEBI" id="CHEBI:33019"/>
        <dbReference type="ChEBI" id="CHEBI:59648"/>
        <dbReference type="ChEBI" id="CHEBI:131766"/>
        <dbReference type="EC" id="4.6.1.17"/>
    </reaction>
</comment>
<dbReference type="GO" id="GO:0061799">
    <property type="term" value="F:cyclic pyranopterin monophosphate synthase activity"/>
    <property type="evidence" value="ECO:0007669"/>
    <property type="project" value="UniProtKB-UniRule"/>
</dbReference>
<evidence type="ECO:0000256" key="2">
    <source>
        <dbReference type="ARBA" id="ARBA00005046"/>
    </source>
</evidence>
<evidence type="ECO:0000256" key="6">
    <source>
        <dbReference type="ARBA" id="ARBA00055087"/>
    </source>
</evidence>
<evidence type="ECO:0000313" key="9">
    <source>
        <dbReference type="EMBL" id="SDJ90030.1"/>
    </source>
</evidence>
<dbReference type="EMBL" id="FNFH01000002">
    <property type="protein sequence ID" value="SDJ90030.1"/>
    <property type="molecule type" value="Genomic_DNA"/>
</dbReference>
<reference evidence="10" key="1">
    <citation type="submission" date="2016-10" db="EMBL/GenBank/DDBJ databases">
        <authorList>
            <person name="Varghese N."/>
            <person name="Submissions S."/>
        </authorList>
    </citation>
    <scope>NUCLEOTIDE SEQUENCE [LARGE SCALE GENOMIC DNA]</scope>
    <source>
        <strain evidence="10">CGMCC 1.10658</strain>
    </source>
</reference>
<comment type="similarity">
    <text evidence="7">Belongs to the MoaC family.</text>
</comment>
<dbReference type="UniPathway" id="UPA00344"/>
<feature type="binding site" evidence="7">
    <location>
        <begin position="113"/>
        <end position="114"/>
    </location>
    <ligand>
        <name>substrate</name>
    </ligand>
</feature>
<evidence type="ECO:0000313" key="10">
    <source>
        <dbReference type="Proteomes" id="UP000199305"/>
    </source>
</evidence>
<dbReference type="AlphaFoldDB" id="A0A1G8XJW6"/>
<dbReference type="RefSeq" id="WP_091509725.1">
    <property type="nucleotide sequence ID" value="NZ_FNFH01000002.1"/>
</dbReference>
<dbReference type="InterPro" id="IPR023045">
    <property type="entry name" value="MoaC"/>
</dbReference>
<evidence type="ECO:0000256" key="5">
    <source>
        <dbReference type="ARBA" id="ARBA00023239"/>
    </source>
</evidence>
<comment type="function">
    <text evidence="6 7">Catalyzes the conversion of (8S)-3',8-cyclo-7,8-dihydroguanosine 5'-triphosphate to cyclic pyranopterin monophosphate (cPMP).</text>
</comment>
<dbReference type="InterPro" id="IPR050105">
    <property type="entry name" value="MoCo_biosynth_MoaA/MoaC"/>
</dbReference>
<dbReference type="InterPro" id="IPR036522">
    <property type="entry name" value="MoaC_sf"/>
</dbReference>
<dbReference type="NCBIfam" id="NF006870">
    <property type="entry name" value="PRK09364.1"/>
    <property type="match status" value="1"/>
</dbReference>
<dbReference type="CDD" id="cd01420">
    <property type="entry name" value="MoaC_PE"/>
    <property type="match status" value="1"/>
</dbReference>
<dbReference type="Proteomes" id="UP000199305">
    <property type="component" value="Unassembled WGS sequence"/>
</dbReference>
<organism evidence="9 10">
    <name type="scientific">Microbulbifer yueqingensis</name>
    <dbReference type="NCBI Taxonomy" id="658219"/>
    <lineage>
        <taxon>Bacteria</taxon>
        <taxon>Pseudomonadati</taxon>
        <taxon>Pseudomonadota</taxon>
        <taxon>Gammaproteobacteria</taxon>
        <taxon>Cellvibrionales</taxon>
        <taxon>Microbulbiferaceae</taxon>
        <taxon>Microbulbifer</taxon>
    </lineage>
</organism>
<dbReference type="Gene3D" id="3.30.70.640">
    <property type="entry name" value="Molybdopterin cofactor biosynthesis C (MoaC) domain"/>
    <property type="match status" value="1"/>
</dbReference>
<dbReference type="Pfam" id="PF01967">
    <property type="entry name" value="MoaC"/>
    <property type="match status" value="1"/>
</dbReference>
<dbReference type="OrthoDB" id="9794429at2"/>
<sequence length="164" mass="17438">MSHLTHLNERGEASMVDVTAKEVTDRSARAQSSVTMSADAFALLSEGAHRKGDVLAVARIAGIQAAKRTADLIPLCHPLALTKVAVEFELCPEDHRVDISAFCRLAGRTGVEMEALTSASVAALTIYDMCKAVDPAMVIGPTRLAEKTGGKRGHWQLADAGIQE</sequence>
<name>A0A1G8XJW6_9GAMM</name>
<protein>
    <recommendedName>
        <fullName evidence="3 7">Cyclic pyranopterin monophosphate synthase</fullName>
        <ecNumber evidence="3 7">4.6.1.17</ecNumber>
    </recommendedName>
    <alternativeName>
        <fullName evidence="7">Molybdenum cofactor biosynthesis protein C</fullName>
    </alternativeName>
</protein>
<comment type="pathway">
    <text evidence="2 7">Cofactor biosynthesis; molybdopterin biosynthesis.</text>
</comment>
<feature type="binding site" evidence="7">
    <location>
        <begin position="75"/>
        <end position="77"/>
    </location>
    <ligand>
        <name>substrate</name>
    </ligand>
</feature>